<accession>A0ABR1L094</accession>
<evidence type="ECO:0000313" key="2">
    <source>
        <dbReference type="EMBL" id="KAK7524515.1"/>
    </source>
</evidence>
<feature type="signal peptide" evidence="1">
    <location>
        <begin position="1"/>
        <end position="18"/>
    </location>
</feature>
<organism evidence="2 3">
    <name type="scientific">Phyllosticta citriasiana</name>
    <dbReference type="NCBI Taxonomy" id="595635"/>
    <lineage>
        <taxon>Eukaryota</taxon>
        <taxon>Fungi</taxon>
        <taxon>Dikarya</taxon>
        <taxon>Ascomycota</taxon>
        <taxon>Pezizomycotina</taxon>
        <taxon>Dothideomycetes</taxon>
        <taxon>Dothideomycetes incertae sedis</taxon>
        <taxon>Botryosphaeriales</taxon>
        <taxon>Phyllostictaceae</taxon>
        <taxon>Phyllosticta</taxon>
    </lineage>
</organism>
<keyword evidence="1" id="KW-0732">Signal</keyword>
<keyword evidence="3" id="KW-1185">Reference proteome</keyword>
<evidence type="ECO:0000313" key="3">
    <source>
        <dbReference type="Proteomes" id="UP001363622"/>
    </source>
</evidence>
<proteinExistence type="predicted"/>
<evidence type="ECO:0000256" key="1">
    <source>
        <dbReference type="SAM" id="SignalP"/>
    </source>
</evidence>
<feature type="chain" id="PRO_5047442562" description="Secreted protein" evidence="1">
    <location>
        <begin position="19"/>
        <end position="85"/>
    </location>
</feature>
<comment type="caution">
    <text evidence="2">The sequence shown here is derived from an EMBL/GenBank/DDBJ whole genome shotgun (WGS) entry which is preliminary data.</text>
</comment>
<reference evidence="2 3" key="1">
    <citation type="submission" date="2024-04" db="EMBL/GenBank/DDBJ databases">
        <title>Phyllosticta paracitricarpa is synonymous to the EU quarantine fungus P. citricarpa based on phylogenomic analyses.</title>
        <authorList>
            <consortium name="Lawrence Berkeley National Laboratory"/>
            <person name="Van Ingen-Buijs V.A."/>
            <person name="Van Westerhoven A.C."/>
            <person name="Haridas S."/>
            <person name="Skiadas P."/>
            <person name="Martin F."/>
            <person name="Groenewald J.Z."/>
            <person name="Crous P.W."/>
            <person name="Seidl M.F."/>
        </authorList>
    </citation>
    <scope>NUCLEOTIDE SEQUENCE [LARGE SCALE GENOMIC DNA]</scope>
    <source>
        <strain evidence="2 3">CBS 123371</strain>
    </source>
</reference>
<sequence length="85" mass="9181">MSILRVMGFWCAPPASWAQVPAASPRYVCRCCQLRAIQSMADLPISNGRNPPADGSAWRPVCSCFFLPVAPRACKVESPARASLS</sequence>
<protein>
    <recommendedName>
        <fullName evidence="4">Secreted protein</fullName>
    </recommendedName>
</protein>
<dbReference type="EMBL" id="JBBPHU010000001">
    <property type="protein sequence ID" value="KAK7524515.1"/>
    <property type="molecule type" value="Genomic_DNA"/>
</dbReference>
<dbReference type="Proteomes" id="UP001363622">
    <property type="component" value="Unassembled WGS sequence"/>
</dbReference>
<name>A0ABR1L094_9PEZI</name>
<gene>
    <name evidence="2" type="ORF">IWZ03DRAFT_367357</name>
</gene>
<evidence type="ECO:0008006" key="4">
    <source>
        <dbReference type="Google" id="ProtNLM"/>
    </source>
</evidence>